<reference evidence="1 2" key="2">
    <citation type="submission" date="2007-08" db="EMBL/GenBank/DDBJ databases">
        <authorList>
            <person name="Fulton L."/>
            <person name="Clifton S."/>
            <person name="Fulton B."/>
            <person name="Xu J."/>
            <person name="Minx P."/>
            <person name="Pepin K.H."/>
            <person name="Johnson M."/>
            <person name="Thiruvilangam P."/>
            <person name="Bhonagiri V."/>
            <person name="Nash W.E."/>
            <person name="Wang C."/>
            <person name="Mardis E.R."/>
            <person name="Wilson R.K."/>
        </authorList>
    </citation>
    <scope>NUCLEOTIDE SEQUENCE [LARGE SCALE GENOMIC DNA]</scope>
    <source>
        <strain evidence="1 2">DSM 753</strain>
    </source>
</reference>
<organism evidence="1 2">
    <name type="scientific">[Clostridium] leptum DSM 753</name>
    <dbReference type="NCBI Taxonomy" id="428125"/>
    <lineage>
        <taxon>Bacteria</taxon>
        <taxon>Bacillati</taxon>
        <taxon>Bacillota</taxon>
        <taxon>Clostridia</taxon>
        <taxon>Eubacteriales</taxon>
        <taxon>Oscillospiraceae</taxon>
        <taxon>Oscillospiraceae incertae sedis</taxon>
    </lineage>
</organism>
<dbReference type="AlphaFoldDB" id="A7VUY4"/>
<sequence>MTESTEKNARRRLLKKQLMLRQRLKTIKRSLWKKFHRLLLMVFRKRYSLC</sequence>
<name>A7VUY4_9FIRM</name>
<gene>
    <name evidence="1" type="ORF">CLOLEP_02381</name>
</gene>
<comment type="caution">
    <text evidence="1">The sequence shown here is derived from an EMBL/GenBank/DDBJ whole genome shotgun (WGS) entry which is preliminary data.</text>
</comment>
<accession>A7VUY4</accession>
<protein>
    <submittedName>
        <fullName evidence="1">Uncharacterized protein</fullName>
    </submittedName>
</protein>
<dbReference type="Proteomes" id="UP000003490">
    <property type="component" value="Unassembled WGS sequence"/>
</dbReference>
<dbReference type="HOGENOM" id="CLU_3116375_0_0_9"/>
<proteinExistence type="predicted"/>
<evidence type="ECO:0000313" key="2">
    <source>
        <dbReference type="Proteomes" id="UP000003490"/>
    </source>
</evidence>
<reference evidence="1 2" key="1">
    <citation type="submission" date="2007-08" db="EMBL/GenBank/DDBJ databases">
        <title>Draft genome sequence of Clostridium leptum (DSM 753).</title>
        <authorList>
            <person name="Sudarsanam P."/>
            <person name="Ley R."/>
            <person name="Guruge J."/>
            <person name="Turnbaugh P.J."/>
            <person name="Mahowald M."/>
            <person name="Liep D."/>
            <person name="Gordon J."/>
        </authorList>
    </citation>
    <scope>NUCLEOTIDE SEQUENCE [LARGE SCALE GENOMIC DNA]</scope>
    <source>
        <strain evidence="1 2">DSM 753</strain>
    </source>
</reference>
<evidence type="ECO:0000313" key="1">
    <source>
        <dbReference type="EMBL" id="EDO60784.1"/>
    </source>
</evidence>
<dbReference type="EMBL" id="ABCB02000019">
    <property type="protein sequence ID" value="EDO60784.1"/>
    <property type="molecule type" value="Genomic_DNA"/>
</dbReference>